<keyword evidence="2" id="KW-0614">Plasmid</keyword>
<proteinExistence type="predicted"/>
<dbReference type="AlphaFoldDB" id="W5T5R2"/>
<sequence length="222" mass="25424">MVFERKCLGKRMCVMFCEFIIPLIVVMLFDIYSSRHKLQLGINARKKIHSVFKETAGTYRDKFTKAFTGFQKDNHKFNIKFNIPFIKFMPVFELLDVRTNVYAALGHGVPVIGRLVKIPGGLTFDHMTRDTKLTYDFLYLLKEITEPIDEILNGHLSDANLNRMSINKDVGTISIIIFNLKKAAAREKDLVAQVMGRMLAIDLTDGRQIFLQKLKSVIYGGI</sequence>
<organism evidence="2">
    <name type="scientific">Borrelia hermsii MTW</name>
    <dbReference type="NCBI Taxonomy" id="1313291"/>
    <lineage>
        <taxon>Bacteria</taxon>
        <taxon>Pseudomonadati</taxon>
        <taxon>Spirochaetota</taxon>
        <taxon>Spirochaetia</taxon>
        <taxon>Spirochaetales</taxon>
        <taxon>Borreliaceae</taxon>
        <taxon>Borrelia</taxon>
    </lineage>
</organism>
<reference evidence="2" key="1">
    <citation type="submission" date="2013-04" db="EMBL/GenBank/DDBJ databases">
        <title>Comparative Genomics of Relapsing Fever Spirochetes.</title>
        <authorList>
            <person name="Schwan T.G."/>
            <person name="Raffel S.J."/>
            <person name="Porcella S.F."/>
            <person name="Martens C.A."/>
            <person name="Bruno D.P."/>
            <person name="Ricklefs S.M."/>
            <person name="Barbian K.B."/>
        </authorList>
    </citation>
    <scope>NUCLEOTIDE SEQUENCE</scope>
    <source>
        <strain evidence="2">MTW</strain>
        <plasmid evidence="2">unnamed</plasmid>
    </source>
</reference>
<gene>
    <name evidence="2" type="ORF">BHW_0023200</name>
</gene>
<keyword evidence="1" id="KW-0812">Transmembrane</keyword>
<dbReference type="HOGENOM" id="CLU_1243350_0_0_12"/>
<keyword evidence="1" id="KW-0472">Membrane</keyword>
<keyword evidence="1" id="KW-1133">Transmembrane helix</keyword>
<accession>W5T5R2</accession>
<evidence type="ECO:0000313" key="2">
    <source>
        <dbReference type="EMBL" id="AHH14562.1"/>
    </source>
</evidence>
<dbReference type="EMBL" id="CP005690">
    <property type="protein sequence ID" value="AHH14562.1"/>
    <property type="molecule type" value="Genomic_DNA"/>
</dbReference>
<protein>
    <submittedName>
        <fullName evidence="2">Uncharacterized protein</fullName>
    </submittedName>
</protein>
<feature type="transmembrane region" description="Helical" evidence="1">
    <location>
        <begin position="12"/>
        <end position="32"/>
    </location>
</feature>
<geneLocation type="plasmid" evidence="2">
    <name>unnamed</name>
</geneLocation>
<name>W5T5R2_BORHE</name>
<evidence type="ECO:0000256" key="1">
    <source>
        <dbReference type="SAM" id="Phobius"/>
    </source>
</evidence>